<sequence length="454" mass="51858">MLFTAPSIFTMEKKEELTSEKLKEYIDLHSARIPRYNYLMDMYKGNHDIVKQAKKQMNKPDNRLVVNFAKYIVDTLNGYFIGNPVKTVHPDKSVADKMKLIAKRNSQNDNNAELSKMTSIYGHAYEFLYQDEDANTRVTYLDPLSAFVIYDDTISQDPLYGVRVMSDKDGNKFGNIYSNFDETDFFTNDKSEIVISPEQREHYYGDVPLIEYIENEERQSAFENVISLINAYNKAISEKANDVDYFADAYLSVLGIDLDEETIKNIRDNRIINLKDGDSKSITVQFLDKPNADTTQENLINRLEDQIYQKSMVANISDESFGASSGIALEYKLKSMDDVAKLKTRKFTAGIMQRFKMMFAIPTNFGVDKESYLDIDYVFTYNKPHNIVDEANAVNMLAGRVSKRTQLSMLSVVDNVQDELDQIQAESAKEANQANTFANDMNTPFGVAANVQEE</sequence>
<keyword evidence="2" id="KW-1185">Reference proteome</keyword>
<dbReference type="STRING" id="519424.AZF04_00875"/>
<dbReference type="Pfam" id="PF05133">
    <property type="entry name" value="SPP1_portal"/>
    <property type="match status" value="1"/>
</dbReference>
<organism evidence="1 2">
    <name type="scientific">Alkalihalobacillus trypoxylicola</name>
    <dbReference type="NCBI Taxonomy" id="519424"/>
    <lineage>
        <taxon>Bacteria</taxon>
        <taxon>Bacillati</taxon>
        <taxon>Bacillota</taxon>
        <taxon>Bacilli</taxon>
        <taxon>Bacillales</taxon>
        <taxon>Bacillaceae</taxon>
        <taxon>Alkalihalobacillus</taxon>
    </lineage>
</organism>
<accession>A0A162F6R9</accession>
<name>A0A162F6R9_9BACI</name>
<evidence type="ECO:0000313" key="1">
    <source>
        <dbReference type="EMBL" id="KYG34918.1"/>
    </source>
</evidence>
<evidence type="ECO:0000313" key="2">
    <source>
        <dbReference type="Proteomes" id="UP000075806"/>
    </source>
</evidence>
<dbReference type="NCBIfam" id="TIGR01538">
    <property type="entry name" value="portal_SPP1"/>
    <property type="match status" value="1"/>
</dbReference>
<dbReference type="OrthoDB" id="3189403at2"/>
<reference evidence="1" key="1">
    <citation type="submission" date="2016-02" db="EMBL/GenBank/DDBJ databases">
        <title>Genome sequence of Bacillus trypoxylicola KCTC 13244(T).</title>
        <authorList>
            <person name="Jeong H."/>
            <person name="Park S.-H."/>
            <person name="Choi S.-K."/>
        </authorList>
    </citation>
    <scope>NUCLEOTIDE SEQUENCE [LARGE SCALE GENOMIC DNA]</scope>
    <source>
        <strain evidence="1">KCTC 13244</strain>
    </source>
</reference>
<dbReference type="EMBL" id="LTAO01000001">
    <property type="protein sequence ID" value="KYG34918.1"/>
    <property type="molecule type" value="Genomic_DNA"/>
</dbReference>
<dbReference type="AlphaFoldDB" id="A0A162F6R9"/>
<proteinExistence type="predicted"/>
<dbReference type="InterPro" id="IPR021145">
    <property type="entry name" value="Portal_protein_SPP1_Gp6-like"/>
</dbReference>
<protein>
    <submittedName>
        <fullName evidence="1">Portal protein</fullName>
    </submittedName>
</protein>
<comment type="caution">
    <text evidence="1">The sequence shown here is derived from an EMBL/GenBank/DDBJ whole genome shotgun (WGS) entry which is preliminary data.</text>
</comment>
<dbReference type="RefSeq" id="WP_061947172.1">
    <property type="nucleotide sequence ID" value="NZ_LTAO01000001.1"/>
</dbReference>
<gene>
    <name evidence="1" type="ORF">AZF04_00875</name>
</gene>
<dbReference type="InterPro" id="IPR006428">
    <property type="entry name" value="Portal_SPP1-type"/>
</dbReference>
<dbReference type="Proteomes" id="UP000075806">
    <property type="component" value="Unassembled WGS sequence"/>
</dbReference>